<dbReference type="Gene3D" id="1.10.1380.10">
    <property type="entry name" value="Neutral endopeptidase , domain2"/>
    <property type="match status" value="1"/>
</dbReference>
<dbReference type="GO" id="GO:0016485">
    <property type="term" value="P:protein processing"/>
    <property type="evidence" value="ECO:0007669"/>
    <property type="project" value="TreeGrafter"/>
</dbReference>
<dbReference type="PANTHER" id="PTHR11733">
    <property type="entry name" value="ZINC METALLOPROTEASE FAMILY M13 NEPRILYSIN-RELATED"/>
    <property type="match status" value="1"/>
</dbReference>
<dbReference type="InterPro" id="IPR024079">
    <property type="entry name" value="MetalloPept_cat_dom_sf"/>
</dbReference>
<evidence type="ECO:0000313" key="4">
    <source>
        <dbReference type="Proteomes" id="UP000735302"/>
    </source>
</evidence>
<sequence length="256" mass="30289">MNLTADPCADFAEFACGNFYKTASYPEGRGRVLQFTKLEDKNLDVLKELISEKSLPGDYAYVNNMKNLYKSCIDNAKIDEIGIEPYLSTKYTREWPTLIGQNWSGASVFNLDKVITRYFRNFIHPFFSYDIKPDMKNSSRYMIYLDNPKLYLLREYYLRPRNDSVLMALETYLRDLAVELGADHAVAAQDAKDVVNLEIELAKEEEEEKEEEKEEEGRRRRRRREEEEDDDEDEKDDEDEEEDEEEEEKENKEEKK</sequence>
<gene>
    <name evidence="3" type="ORF">PoB_003301800</name>
</gene>
<dbReference type="PROSITE" id="PS51885">
    <property type="entry name" value="NEPRILYSIN"/>
    <property type="match status" value="1"/>
</dbReference>
<dbReference type="Gene3D" id="3.40.390.10">
    <property type="entry name" value="Collagenase (Catalytic Domain)"/>
    <property type="match status" value="1"/>
</dbReference>
<evidence type="ECO:0000313" key="3">
    <source>
        <dbReference type="EMBL" id="GFO06513.1"/>
    </source>
</evidence>
<protein>
    <submittedName>
        <fullName evidence="3">Endothelin-converting enzyme 1</fullName>
    </submittedName>
</protein>
<feature type="domain" description="Peptidase M13 N-terminal" evidence="2">
    <location>
        <begin position="7"/>
        <end position="211"/>
    </location>
</feature>
<feature type="compositionally biased region" description="Acidic residues" evidence="1">
    <location>
        <begin position="203"/>
        <end position="214"/>
    </location>
</feature>
<proteinExistence type="predicted"/>
<dbReference type="Pfam" id="PF05649">
    <property type="entry name" value="Peptidase_M13_N"/>
    <property type="match status" value="1"/>
</dbReference>
<dbReference type="InterPro" id="IPR000718">
    <property type="entry name" value="Peptidase_M13"/>
</dbReference>
<comment type="caution">
    <text evidence="3">The sequence shown here is derived from an EMBL/GenBank/DDBJ whole genome shotgun (WGS) entry which is preliminary data.</text>
</comment>
<dbReference type="EMBL" id="BLXT01003776">
    <property type="protein sequence ID" value="GFO06513.1"/>
    <property type="molecule type" value="Genomic_DNA"/>
</dbReference>
<dbReference type="AlphaFoldDB" id="A0AAV4AI86"/>
<dbReference type="SUPFAM" id="SSF55486">
    <property type="entry name" value="Metalloproteases ('zincins'), catalytic domain"/>
    <property type="match status" value="1"/>
</dbReference>
<dbReference type="PANTHER" id="PTHR11733:SF167">
    <property type="entry name" value="FI17812P1-RELATED"/>
    <property type="match status" value="1"/>
</dbReference>
<evidence type="ECO:0000256" key="1">
    <source>
        <dbReference type="SAM" id="MobiDB-lite"/>
    </source>
</evidence>
<accession>A0AAV4AI86</accession>
<dbReference type="InterPro" id="IPR008753">
    <property type="entry name" value="Peptidase_M13_N"/>
</dbReference>
<evidence type="ECO:0000259" key="2">
    <source>
        <dbReference type="Pfam" id="PF05649"/>
    </source>
</evidence>
<dbReference type="GO" id="GO:0004222">
    <property type="term" value="F:metalloendopeptidase activity"/>
    <property type="evidence" value="ECO:0007669"/>
    <property type="project" value="InterPro"/>
</dbReference>
<dbReference type="Proteomes" id="UP000735302">
    <property type="component" value="Unassembled WGS sequence"/>
</dbReference>
<feature type="region of interest" description="Disordered" evidence="1">
    <location>
        <begin position="201"/>
        <end position="256"/>
    </location>
</feature>
<name>A0AAV4AI86_9GAST</name>
<dbReference type="GO" id="GO:0005886">
    <property type="term" value="C:plasma membrane"/>
    <property type="evidence" value="ECO:0007669"/>
    <property type="project" value="TreeGrafter"/>
</dbReference>
<reference evidence="3 4" key="1">
    <citation type="journal article" date="2021" name="Elife">
        <title>Chloroplast acquisition without the gene transfer in kleptoplastic sea slugs, Plakobranchus ocellatus.</title>
        <authorList>
            <person name="Maeda T."/>
            <person name="Takahashi S."/>
            <person name="Yoshida T."/>
            <person name="Shimamura S."/>
            <person name="Takaki Y."/>
            <person name="Nagai Y."/>
            <person name="Toyoda A."/>
            <person name="Suzuki Y."/>
            <person name="Arimoto A."/>
            <person name="Ishii H."/>
            <person name="Satoh N."/>
            <person name="Nishiyama T."/>
            <person name="Hasebe M."/>
            <person name="Maruyama T."/>
            <person name="Minagawa J."/>
            <person name="Obokata J."/>
            <person name="Shigenobu S."/>
        </authorList>
    </citation>
    <scope>NUCLEOTIDE SEQUENCE [LARGE SCALE GENOMIC DNA]</scope>
</reference>
<dbReference type="InterPro" id="IPR042089">
    <property type="entry name" value="Peptidase_M13_dom_2"/>
</dbReference>
<feature type="compositionally biased region" description="Acidic residues" evidence="1">
    <location>
        <begin position="226"/>
        <end position="248"/>
    </location>
</feature>
<keyword evidence="4" id="KW-1185">Reference proteome</keyword>
<organism evidence="3 4">
    <name type="scientific">Plakobranchus ocellatus</name>
    <dbReference type="NCBI Taxonomy" id="259542"/>
    <lineage>
        <taxon>Eukaryota</taxon>
        <taxon>Metazoa</taxon>
        <taxon>Spiralia</taxon>
        <taxon>Lophotrochozoa</taxon>
        <taxon>Mollusca</taxon>
        <taxon>Gastropoda</taxon>
        <taxon>Heterobranchia</taxon>
        <taxon>Euthyneura</taxon>
        <taxon>Panpulmonata</taxon>
        <taxon>Sacoglossa</taxon>
        <taxon>Placobranchoidea</taxon>
        <taxon>Plakobranchidae</taxon>
        <taxon>Plakobranchus</taxon>
    </lineage>
</organism>